<evidence type="ECO:0000256" key="1">
    <source>
        <dbReference type="SAM" id="MobiDB-lite"/>
    </source>
</evidence>
<protein>
    <submittedName>
        <fullName evidence="2">Uncharacterized protein</fullName>
    </submittedName>
</protein>
<dbReference type="Proteomes" id="UP000291084">
    <property type="component" value="Chromosome 3"/>
</dbReference>
<feature type="region of interest" description="Disordered" evidence="1">
    <location>
        <begin position="1"/>
        <end position="74"/>
    </location>
</feature>
<reference evidence="2 3" key="1">
    <citation type="journal article" date="2015" name="Sci. Rep.">
        <title>The power of single molecule real-time sequencing technology in the de novo assembly of a eukaryotic genome.</title>
        <authorList>
            <person name="Sakai H."/>
            <person name="Naito K."/>
            <person name="Ogiso-Tanaka E."/>
            <person name="Takahashi Y."/>
            <person name="Iseki K."/>
            <person name="Muto C."/>
            <person name="Satou K."/>
            <person name="Teruya K."/>
            <person name="Shiroma A."/>
            <person name="Shimoji M."/>
            <person name="Hirano T."/>
            <person name="Itoh T."/>
            <person name="Kaga A."/>
            <person name="Tomooka N."/>
        </authorList>
    </citation>
    <scope>NUCLEOTIDE SEQUENCE [LARGE SCALE GENOMIC DNA]</scope>
    <source>
        <strain evidence="3">cv. Shumari</strain>
    </source>
</reference>
<evidence type="ECO:0000313" key="3">
    <source>
        <dbReference type="Proteomes" id="UP000291084"/>
    </source>
</evidence>
<gene>
    <name evidence="2" type="primary">Vigan.03G064000</name>
    <name evidence="2" type="ORF">VIGAN_03064000</name>
</gene>
<organism evidence="2 3">
    <name type="scientific">Vigna angularis var. angularis</name>
    <dbReference type="NCBI Taxonomy" id="157739"/>
    <lineage>
        <taxon>Eukaryota</taxon>
        <taxon>Viridiplantae</taxon>
        <taxon>Streptophyta</taxon>
        <taxon>Embryophyta</taxon>
        <taxon>Tracheophyta</taxon>
        <taxon>Spermatophyta</taxon>
        <taxon>Magnoliopsida</taxon>
        <taxon>eudicotyledons</taxon>
        <taxon>Gunneridae</taxon>
        <taxon>Pentapetalae</taxon>
        <taxon>rosids</taxon>
        <taxon>fabids</taxon>
        <taxon>Fabales</taxon>
        <taxon>Fabaceae</taxon>
        <taxon>Papilionoideae</taxon>
        <taxon>50 kb inversion clade</taxon>
        <taxon>NPAAA clade</taxon>
        <taxon>indigoferoid/millettioid clade</taxon>
        <taxon>Phaseoleae</taxon>
        <taxon>Vigna</taxon>
    </lineage>
</organism>
<feature type="non-terminal residue" evidence="2">
    <location>
        <position position="126"/>
    </location>
</feature>
<sequence>MRSREQVENLLFDPEIERTARRNNSRRRRQSRESRESSAISEEILDFSSGQEKEEMEDNRTGEGSGQGRRTLADYNTFSGPLHFNSIARPVVNAANMEMKPALIHLVQNNQFHGLSHENPYTHLAT</sequence>
<evidence type="ECO:0000313" key="2">
    <source>
        <dbReference type="EMBL" id="BAT81003.1"/>
    </source>
</evidence>
<dbReference type="AlphaFoldDB" id="A0A0S3RK64"/>
<dbReference type="OrthoDB" id="1417698at2759"/>
<name>A0A0S3RK64_PHAAN</name>
<dbReference type="EMBL" id="AP015036">
    <property type="protein sequence ID" value="BAT81003.1"/>
    <property type="molecule type" value="Genomic_DNA"/>
</dbReference>
<feature type="compositionally biased region" description="Basic residues" evidence="1">
    <location>
        <begin position="21"/>
        <end position="30"/>
    </location>
</feature>
<accession>A0A0S3RK64</accession>
<proteinExistence type="predicted"/>
<keyword evidence="3" id="KW-1185">Reference proteome</keyword>